<dbReference type="EMBL" id="GBXM01052386">
    <property type="protein sequence ID" value="JAH56191.1"/>
    <property type="molecule type" value="Transcribed_RNA"/>
</dbReference>
<sequence>MIKHEQTAYRDTAVPVMTNVLTLKYILIFRSFYCHLVI</sequence>
<reference evidence="1" key="2">
    <citation type="journal article" date="2015" name="Fish Shellfish Immunol.">
        <title>Early steps in the European eel (Anguilla anguilla)-Vibrio vulnificus interaction in the gills: Role of the RtxA13 toxin.</title>
        <authorList>
            <person name="Callol A."/>
            <person name="Pajuelo D."/>
            <person name="Ebbesson L."/>
            <person name="Teles M."/>
            <person name="MacKenzie S."/>
            <person name="Amaro C."/>
        </authorList>
    </citation>
    <scope>NUCLEOTIDE SEQUENCE</scope>
</reference>
<name>A0A0E9TRI9_ANGAN</name>
<evidence type="ECO:0000313" key="1">
    <source>
        <dbReference type="EMBL" id="JAH56191.1"/>
    </source>
</evidence>
<dbReference type="AlphaFoldDB" id="A0A0E9TRI9"/>
<proteinExistence type="predicted"/>
<organism evidence="1">
    <name type="scientific">Anguilla anguilla</name>
    <name type="common">European freshwater eel</name>
    <name type="synonym">Muraena anguilla</name>
    <dbReference type="NCBI Taxonomy" id="7936"/>
    <lineage>
        <taxon>Eukaryota</taxon>
        <taxon>Metazoa</taxon>
        <taxon>Chordata</taxon>
        <taxon>Craniata</taxon>
        <taxon>Vertebrata</taxon>
        <taxon>Euteleostomi</taxon>
        <taxon>Actinopterygii</taxon>
        <taxon>Neopterygii</taxon>
        <taxon>Teleostei</taxon>
        <taxon>Anguilliformes</taxon>
        <taxon>Anguillidae</taxon>
        <taxon>Anguilla</taxon>
    </lineage>
</organism>
<accession>A0A0E9TRI9</accession>
<reference evidence="1" key="1">
    <citation type="submission" date="2014-11" db="EMBL/GenBank/DDBJ databases">
        <authorList>
            <person name="Amaro Gonzalez C."/>
        </authorList>
    </citation>
    <scope>NUCLEOTIDE SEQUENCE</scope>
</reference>
<protein>
    <submittedName>
        <fullName evidence="1">Uncharacterized protein</fullName>
    </submittedName>
</protein>